<dbReference type="AlphaFoldDB" id="A0A1V4SDB2"/>
<dbReference type="Pfam" id="PF24689">
    <property type="entry name" value="TriTu"/>
    <property type="match status" value="1"/>
</dbReference>
<keyword evidence="2" id="KW-1185">Reference proteome</keyword>
<evidence type="ECO:0000313" key="2">
    <source>
        <dbReference type="Proteomes" id="UP000191554"/>
    </source>
</evidence>
<dbReference type="InterPro" id="IPR057062">
    <property type="entry name" value="TriTu"/>
</dbReference>
<dbReference type="EMBL" id="MZGX01000064">
    <property type="protein sequence ID" value="OPX41840.1"/>
    <property type="molecule type" value="Genomic_DNA"/>
</dbReference>
<proteinExistence type="predicted"/>
<protein>
    <submittedName>
        <fullName evidence="1">Uncharacterized protein</fullName>
    </submittedName>
</protein>
<name>A0A1V4SDB2_RUMHU</name>
<dbReference type="OrthoDB" id="2616614at2"/>
<gene>
    <name evidence="1" type="ORF">CLHUN_42920</name>
</gene>
<sequence length="102" mass="11890">MYRDFLKWVETKRYGLKKLGITTENINVTEESLLNPSTSVDHFSQVCIGRVSVWETGEMDVEVLHFETEKRLLFEHFELGAEPDYDEILRGYFQVLISGVTD</sequence>
<evidence type="ECO:0000313" key="1">
    <source>
        <dbReference type="EMBL" id="OPX41840.1"/>
    </source>
</evidence>
<dbReference type="RefSeq" id="WP_080066716.1">
    <property type="nucleotide sequence ID" value="NZ_MZGX01000064.1"/>
</dbReference>
<accession>A0A1V4SDB2</accession>
<comment type="caution">
    <text evidence="1">The sequence shown here is derived from an EMBL/GenBank/DDBJ whole genome shotgun (WGS) entry which is preliminary data.</text>
</comment>
<organism evidence="1 2">
    <name type="scientific">Ruminiclostridium hungatei</name>
    <name type="common">Clostridium hungatei</name>
    <dbReference type="NCBI Taxonomy" id="48256"/>
    <lineage>
        <taxon>Bacteria</taxon>
        <taxon>Bacillati</taxon>
        <taxon>Bacillota</taxon>
        <taxon>Clostridia</taxon>
        <taxon>Eubacteriales</taxon>
        <taxon>Oscillospiraceae</taxon>
        <taxon>Ruminiclostridium</taxon>
    </lineage>
</organism>
<dbReference type="Proteomes" id="UP000191554">
    <property type="component" value="Unassembled WGS sequence"/>
</dbReference>
<reference evidence="1 2" key="1">
    <citation type="submission" date="2017-03" db="EMBL/GenBank/DDBJ databases">
        <title>Genome sequence of Clostridium hungatei DSM 14427.</title>
        <authorList>
            <person name="Poehlein A."/>
            <person name="Daniel R."/>
        </authorList>
    </citation>
    <scope>NUCLEOTIDE SEQUENCE [LARGE SCALE GENOMIC DNA]</scope>
    <source>
        <strain evidence="1 2">DSM 14427</strain>
    </source>
</reference>